<comment type="cofactor">
    <cofactor evidence="1 15">
        <name>Mg(2+)</name>
        <dbReference type="ChEBI" id="CHEBI:18420"/>
    </cofactor>
</comment>
<dbReference type="InterPro" id="IPR051055">
    <property type="entry name" value="PIF1_helicase"/>
</dbReference>
<feature type="compositionally biased region" description="Basic and acidic residues" evidence="16">
    <location>
        <begin position="209"/>
        <end position="223"/>
    </location>
</feature>
<dbReference type="Gene3D" id="3.40.50.300">
    <property type="entry name" value="P-loop containing nucleotide triphosphate hydrolases"/>
    <property type="match status" value="1"/>
</dbReference>
<dbReference type="InterPro" id="IPR048293">
    <property type="entry name" value="PIF1_RRM3_pfh1"/>
</dbReference>
<dbReference type="Proteomes" id="UP000191522">
    <property type="component" value="Unassembled WGS sequence"/>
</dbReference>
<evidence type="ECO:0000313" key="19">
    <source>
        <dbReference type="Proteomes" id="UP000191522"/>
    </source>
</evidence>
<evidence type="ECO:0000256" key="1">
    <source>
        <dbReference type="ARBA" id="ARBA00001946"/>
    </source>
</evidence>
<dbReference type="InterPro" id="IPR027417">
    <property type="entry name" value="P-loop_NTPase"/>
</dbReference>
<evidence type="ECO:0000256" key="10">
    <source>
        <dbReference type="ARBA" id="ARBA00023172"/>
    </source>
</evidence>
<feature type="domain" description="AAA+ ATPase" evidence="17">
    <location>
        <begin position="292"/>
        <end position="480"/>
    </location>
</feature>
<feature type="binding site" evidence="15">
    <location>
        <begin position="300"/>
        <end position="307"/>
    </location>
    <ligand>
        <name>ATP</name>
        <dbReference type="ChEBI" id="CHEBI:30616"/>
    </ligand>
</feature>
<dbReference type="InterPro" id="IPR003593">
    <property type="entry name" value="AAA+_ATPase"/>
</dbReference>
<dbReference type="STRING" id="69771.A0A1V6PDM4"/>
<keyword evidence="9 15" id="KW-0496">Mitochondrion</keyword>
<dbReference type="SUPFAM" id="SSF52540">
    <property type="entry name" value="P-loop containing nucleoside triphosphate hydrolases"/>
    <property type="match status" value="2"/>
</dbReference>
<name>A0A1V6PDM4_PENDC</name>
<comment type="function">
    <text evidence="15">DNA-dependent ATPase and 5'-3' DNA helicase required for the maintenance of both mitochondrial and nuclear genome stability.</text>
</comment>
<dbReference type="OrthoDB" id="432234at2759"/>
<dbReference type="GO" id="GO:0006310">
    <property type="term" value="P:DNA recombination"/>
    <property type="evidence" value="ECO:0007669"/>
    <property type="project" value="UniProtKB-UniRule"/>
</dbReference>
<evidence type="ECO:0000256" key="11">
    <source>
        <dbReference type="ARBA" id="ARBA00023204"/>
    </source>
</evidence>
<gene>
    <name evidence="15" type="primary">PIF1</name>
    <name evidence="18" type="ORF">PENDEC_c009G06973</name>
</gene>
<evidence type="ECO:0000256" key="9">
    <source>
        <dbReference type="ARBA" id="ARBA00023128"/>
    </source>
</evidence>
<dbReference type="OMA" id="MVHPKVT"/>
<keyword evidence="11 15" id="KW-0234">DNA repair</keyword>
<dbReference type="CDD" id="cd18037">
    <property type="entry name" value="DEXSc_Pif1_like"/>
    <property type="match status" value="1"/>
</dbReference>
<reference evidence="19" key="1">
    <citation type="journal article" date="2017" name="Nat. Microbiol.">
        <title>Global analysis of biosynthetic gene clusters reveals vast potential of secondary metabolite production in Penicillium species.</title>
        <authorList>
            <person name="Nielsen J.C."/>
            <person name="Grijseels S."/>
            <person name="Prigent S."/>
            <person name="Ji B."/>
            <person name="Dainat J."/>
            <person name="Nielsen K.F."/>
            <person name="Frisvad J.C."/>
            <person name="Workman M."/>
            <person name="Nielsen J."/>
        </authorList>
    </citation>
    <scope>NUCLEOTIDE SEQUENCE [LARGE SCALE GENOMIC DNA]</scope>
    <source>
        <strain evidence="19">IBT 11843</strain>
    </source>
</reference>
<feature type="compositionally biased region" description="Polar residues" evidence="16">
    <location>
        <begin position="21"/>
        <end position="35"/>
    </location>
</feature>
<evidence type="ECO:0000256" key="7">
    <source>
        <dbReference type="ARBA" id="ARBA00022840"/>
    </source>
</evidence>
<keyword evidence="6 15" id="KW-0347">Helicase</keyword>
<keyword evidence="19" id="KW-1185">Reference proteome</keyword>
<feature type="DNA-binding region" evidence="15">
    <location>
        <begin position="709"/>
        <end position="728"/>
    </location>
</feature>
<evidence type="ECO:0000256" key="16">
    <source>
        <dbReference type="SAM" id="MobiDB-lite"/>
    </source>
</evidence>
<keyword evidence="5 15" id="KW-0378">Hydrolase</keyword>
<feature type="region of interest" description="Disordered" evidence="16">
    <location>
        <begin position="21"/>
        <end position="57"/>
    </location>
</feature>
<evidence type="ECO:0000256" key="4">
    <source>
        <dbReference type="ARBA" id="ARBA00022763"/>
    </source>
</evidence>
<evidence type="ECO:0000256" key="5">
    <source>
        <dbReference type="ARBA" id="ARBA00022801"/>
    </source>
</evidence>
<comment type="catalytic activity">
    <reaction evidence="14 15">
        <text>ATP + H2O = ADP + phosphate + H(+)</text>
        <dbReference type="Rhea" id="RHEA:13065"/>
        <dbReference type="ChEBI" id="CHEBI:15377"/>
        <dbReference type="ChEBI" id="CHEBI:15378"/>
        <dbReference type="ChEBI" id="CHEBI:30616"/>
        <dbReference type="ChEBI" id="CHEBI:43474"/>
        <dbReference type="ChEBI" id="CHEBI:456216"/>
        <dbReference type="EC" id="5.6.2.3"/>
    </reaction>
</comment>
<feature type="compositionally biased region" description="Basic and acidic residues" evidence="16">
    <location>
        <begin position="244"/>
        <end position="260"/>
    </location>
</feature>
<keyword evidence="7 15" id="KW-0067">ATP-binding</keyword>
<evidence type="ECO:0000256" key="12">
    <source>
        <dbReference type="ARBA" id="ARBA00023235"/>
    </source>
</evidence>
<dbReference type="EC" id="5.6.2.3" evidence="15"/>
<sequence length="773" mass="86139">MHVARPRLRRFHSLQFLSLNSRAGSPSACSSTSHPNPEPTMFKKAVKDHPGGASKPLQSNFLRANTIVTSKHSPPSPQTSGVKRKIEMSNGGESSLGSLHSSVYFDENDFDDDLDLDIDEPLPFTVPVTSKPAKPDFVTYPTIDLTSTDDGNAAPYKENIAHSNITYPELPPASQEHAAPSSSIQIPWSSSPPSHFQPPPKPRTLPWLKEAKEEPDRGKKELPKFTTPKRTKSSEPWNKSASAIKEEQKELRREYRKNQPIDEAPQSQCEEKVAGIFLSDEQKAVLDAVVDRGKSIFFTGSAGTGKSVLMREIITHLRRKYKREPDRVAVTASTGLAACNIEGVTLHSFAGIGLGKEAVPELVKKIKKNQKARNRWLRTKVLVVDEVSMVDGDLYDKLEEIARTIRNNGRPFGGIQLVVTGDFFQLPPVPDGSNREAKFAFSAATWNTTIQHTILLTHVFRQRDPEFAAMLNEMRLGNISQSTIDAFRKLSRPLNFHDSLDATELFPTRAEVENANSQRMHRLSGELMTFNAVDSGTIQDVQHRDKLLSNCMAPPTIHLKKGAQVMLIKNMEDSLVNGSIGRVVAFMDESTFDYYRDNEGDFAGGDGNGDDDEQLAHARKKLKAMAHKEVGTTVTRKWPLVCFVQPDGTERHLLCQPEAWKIELPNGEVQAQRQQVPLILAWALSIHKAQGQTLQRVKVDLGRVFEKGQAYVALSRATSQAGLQVTRFEPRKVMVHPKVVDFYKNLVSINQVIKPKKNGEGFKNGLDKFRNAI</sequence>
<dbReference type="InterPro" id="IPR010285">
    <property type="entry name" value="DNA_helicase_pif1-like_DEAD"/>
</dbReference>
<dbReference type="GO" id="GO:0005730">
    <property type="term" value="C:nucleolus"/>
    <property type="evidence" value="ECO:0007669"/>
    <property type="project" value="UniProtKB-SubCell"/>
</dbReference>
<dbReference type="PANTHER" id="PTHR47642">
    <property type="entry name" value="ATP-DEPENDENT DNA HELICASE"/>
    <property type="match status" value="1"/>
</dbReference>
<evidence type="ECO:0000256" key="15">
    <source>
        <dbReference type="HAMAP-Rule" id="MF_03176"/>
    </source>
</evidence>
<accession>A0A1V6PDM4</accession>
<comment type="caution">
    <text evidence="18">The sequence shown here is derived from an EMBL/GenBank/DDBJ whole genome shotgun (WGS) entry which is preliminary data.</text>
</comment>
<feature type="region of interest" description="Disordered" evidence="16">
    <location>
        <begin position="166"/>
        <end position="268"/>
    </location>
</feature>
<comment type="subunit">
    <text evidence="15">Monomer.</text>
</comment>
<dbReference type="GO" id="GO:0005524">
    <property type="term" value="F:ATP binding"/>
    <property type="evidence" value="ECO:0007669"/>
    <property type="project" value="UniProtKB-UniRule"/>
</dbReference>
<dbReference type="GO" id="GO:0003697">
    <property type="term" value="F:single-stranded DNA binding"/>
    <property type="evidence" value="ECO:0007669"/>
    <property type="project" value="UniProtKB-ARBA"/>
</dbReference>
<keyword evidence="13 15" id="KW-0539">Nucleus</keyword>
<dbReference type="GO" id="GO:0005739">
    <property type="term" value="C:mitochondrion"/>
    <property type="evidence" value="ECO:0007669"/>
    <property type="project" value="UniProtKB-SubCell"/>
</dbReference>
<evidence type="ECO:0000256" key="6">
    <source>
        <dbReference type="ARBA" id="ARBA00022806"/>
    </source>
</evidence>
<comment type="similarity">
    <text evidence="15">Belongs to the helicase family. PIF1 subfamily.</text>
</comment>
<dbReference type="GO" id="GO:0006281">
    <property type="term" value="P:DNA repair"/>
    <property type="evidence" value="ECO:0007669"/>
    <property type="project" value="UniProtKB-UniRule"/>
</dbReference>
<evidence type="ECO:0000259" key="17">
    <source>
        <dbReference type="SMART" id="SM00382"/>
    </source>
</evidence>
<organism evidence="18 19">
    <name type="scientific">Penicillium decumbens</name>
    <dbReference type="NCBI Taxonomy" id="69771"/>
    <lineage>
        <taxon>Eukaryota</taxon>
        <taxon>Fungi</taxon>
        <taxon>Dikarya</taxon>
        <taxon>Ascomycota</taxon>
        <taxon>Pezizomycotina</taxon>
        <taxon>Eurotiomycetes</taxon>
        <taxon>Eurotiomycetidae</taxon>
        <taxon>Eurotiales</taxon>
        <taxon>Aspergillaceae</taxon>
        <taxon>Penicillium</taxon>
    </lineage>
</organism>
<dbReference type="PANTHER" id="PTHR47642:SF5">
    <property type="entry name" value="ATP-DEPENDENT DNA HELICASE"/>
    <property type="match status" value="1"/>
</dbReference>
<keyword evidence="10 15" id="KW-0233">DNA recombination</keyword>
<dbReference type="SMART" id="SM00382">
    <property type="entry name" value="AAA"/>
    <property type="match status" value="1"/>
</dbReference>
<feature type="compositionally biased region" description="Low complexity" evidence="16">
    <location>
        <begin position="180"/>
        <end position="194"/>
    </location>
</feature>
<dbReference type="GO" id="GO:0016887">
    <property type="term" value="F:ATP hydrolysis activity"/>
    <property type="evidence" value="ECO:0007669"/>
    <property type="project" value="RHEA"/>
</dbReference>
<evidence type="ECO:0000256" key="3">
    <source>
        <dbReference type="ARBA" id="ARBA00022741"/>
    </source>
</evidence>
<keyword evidence="8 15" id="KW-0238">DNA-binding</keyword>
<dbReference type="AlphaFoldDB" id="A0A1V6PDM4"/>
<keyword evidence="3 15" id="KW-0547">Nucleotide-binding</keyword>
<dbReference type="CDD" id="cd18809">
    <property type="entry name" value="SF1_C_RecD"/>
    <property type="match status" value="1"/>
</dbReference>
<dbReference type="HAMAP" id="MF_03176">
    <property type="entry name" value="PIF1"/>
    <property type="match status" value="1"/>
</dbReference>
<evidence type="ECO:0000256" key="2">
    <source>
        <dbReference type="ARBA" id="ARBA00004604"/>
    </source>
</evidence>
<keyword evidence="12 15" id="KW-0413">Isomerase</keyword>
<evidence type="ECO:0000256" key="13">
    <source>
        <dbReference type="ARBA" id="ARBA00023242"/>
    </source>
</evidence>
<dbReference type="InterPro" id="IPR049163">
    <property type="entry name" value="Pif1-like_2B_dom"/>
</dbReference>
<dbReference type="FunFam" id="3.40.50.300:FF:001226">
    <property type="entry name" value="ATP-dependent DNA helicase PIF1"/>
    <property type="match status" value="1"/>
</dbReference>
<evidence type="ECO:0000256" key="8">
    <source>
        <dbReference type="ARBA" id="ARBA00023125"/>
    </source>
</evidence>
<evidence type="ECO:0000313" key="18">
    <source>
        <dbReference type="EMBL" id="OQD74893.1"/>
    </source>
</evidence>
<dbReference type="GO" id="GO:0000723">
    <property type="term" value="P:telomere maintenance"/>
    <property type="evidence" value="ECO:0007669"/>
    <property type="project" value="InterPro"/>
</dbReference>
<dbReference type="Pfam" id="PF05970">
    <property type="entry name" value="PIF1"/>
    <property type="match status" value="1"/>
</dbReference>
<dbReference type="GO" id="GO:0043139">
    <property type="term" value="F:5'-3' DNA helicase activity"/>
    <property type="evidence" value="ECO:0007669"/>
    <property type="project" value="UniProtKB-UniRule"/>
</dbReference>
<proteinExistence type="inferred from homology"/>
<keyword evidence="4 15" id="KW-0227">DNA damage</keyword>
<dbReference type="Pfam" id="PF21530">
    <property type="entry name" value="Pif1_2B_dom"/>
    <property type="match status" value="1"/>
</dbReference>
<protein>
    <recommendedName>
        <fullName evidence="15">ATP-dependent DNA helicase PIF1</fullName>
        <ecNumber evidence="15">5.6.2.3</ecNumber>
    </recommendedName>
    <alternativeName>
        <fullName evidence="15">DNA 5'-3' helicase PIF1</fullName>
    </alternativeName>
    <alternativeName>
        <fullName evidence="15">DNA repair and recombination helicase PIF1</fullName>
    </alternativeName>
</protein>
<comment type="subcellular location">
    <subcellularLocation>
        <location evidence="2">Nucleus</location>
        <location evidence="2">Nucleolus</location>
    </subcellularLocation>
    <subcellularLocation>
        <location evidence="15">Nucleus</location>
    </subcellularLocation>
    <subcellularLocation>
        <location evidence="15">Mitochondrion</location>
    </subcellularLocation>
</comment>
<evidence type="ECO:0000256" key="14">
    <source>
        <dbReference type="ARBA" id="ARBA00048954"/>
    </source>
</evidence>
<dbReference type="EMBL" id="MDYL01000009">
    <property type="protein sequence ID" value="OQD74893.1"/>
    <property type="molecule type" value="Genomic_DNA"/>
</dbReference>